<feature type="non-terminal residue" evidence="2">
    <location>
        <position position="644"/>
    </location>
</feature>
<organism evidence="2 3">
    <name type="scientific">Taxus chinensis</name>
    <name type="common">Chinese yew</name>
    <name type="synonym">Taxus wallichiana var. chinensis</name>
    <dbReference type="NCBI Taxonomy" id="29808"/>
    <lineage>
        <taxon>Eukaryota</taxon>
        <taxon>Viridiplantae</taxon>
        <taxon>Streptophyta</taxon>
        <taxon>Embryophyta</taxon>
        <taxon>Tracheophyta</taxon>
        <taxon>Spermatophyta</taxon>
        <taxon>Pinopsida</taxon>
        <taxon>Pinidae</taxon>
        <taxon>Conifers II</taxon>
        <taxon>Cupressales</taxon>
        <taxon>Taxaceae</taxon>
        <taxon>Taxus</taxon>
    </lineage>
</organism>
<dbReference type="AlphaFoldDB" id="A0AA38LES3"/>
<gene>
    <name evidence="2" type="ORF">KI387_020136</name>
</gene>
<evidence type="ECO:0000313" key="2">
    <source>
        <dbReference type="EMBL" id="KAH9318367.1"/>
    </source>
</evidence>
<evidence type="ECO:0000313" key="3">
    <source>
        <dbReference type="Proteomes" id="UP000824469"/>
    </source>
</evidence>
<sequence length="644" mass="71231">MDKPGFSEGNDLMSSLPKDWLHLRPPSPSLTPLALGAADYSVDLHDTQNLLASFVTHDGYGYPSDCFHMPQWPEVTRTSDNLPFEGIFGLTLSMGNEFDISNSNPCFTGQEPKLPSAVFAQGDYFSAGNGYHKHMDESHQVAIENISLNFQEEPLHQDVDSDESYPIFDEYKYFNECSQVRMEPAVHGFPLKGSLESSMMVTGADHLYWGFADPSCNNFTSRYHQEIFEANNKVPCYQLQASVRFSMSSSERTADDLCSPVQDDFSLTDNSFFPVGDSMTGDCFLPRSNVSSYPLCENIGSVSVPHVTGGLIGGENICLQGKDDCSPCKMHGTTSHDKCSWSGSVREWTQKKIDEKVGKASNPGVEHDLCTSFGYSQKMHALEKVREDCKSDTRKFMATQTSAANSKHCSVIPEPKKCWSDHLDSVIDCHTLVENIQNSSLLLVASHSSESNGLAEPDVESLLSVAHNLSKFLTGRSGISASCIQAASQPDEAHFGGGSSIGQKVSKLADCYYGDNSAADHEPQVSKLSDICSTSRGSHIVEDASHRTEFFAESDQLQGTYCKKMGKFSDLEKEKASERALSDLQDLVDKLKEDLEFELEKRDTVILLYKHLWSEAQAALSILKIEMEQIKKEVKALKQKQFNA</sequence>
<feature type="coiled-coil region" evidence="1">
    <location>
        <begin position="574"/>
        <end position="640"/>
    </location>
</feature>
<reference evidence="2 3" key="1">
    <citation type="journal article" date="2021" name="Nat. Plants">
        <title>The Taxus genome provides insights into paclitaxel biosynthesis.</title>
        <authorList>
            <person name="Xiong X."/>
            <person name="Gou J."/>
            <person name="Liao Q."/>
            <person name="Li Y."/>
            <person name="Zhou Q."/>
            <person name="Bi G."/>
            <person name="Li C."/>
            <person name="Du R."/>
            <person name="Wang X."/>
            <person name="Sun T."/>
            <person name="Guo L."/>
            <person name="Liang H."/>
            <person name="Lu P."/>
            <person name="Wu Y."/>
            <person name="Zhang Z."/>
            <person name="Ro D.K."/>
            <person name="Shang Y."/>
            <person name="Huang S."/>
            <person name="Yan J."/>
        </authorList>
    </citation>
    <scope>NUCLEOTIDE SEQUENCE [LARGE SCALE GENOMIC DNA]</scope>
    <source>
        <strain evidence="2">Ta-2019</strain>
    </source>
</reference>
<dbReference type="Proteomes" id="UP000824469">
    <property type="component" value="Unassembled WGS sequence"/>
</dbReference>
<accession>A0AA38LES3</accession>
<name>A0AA38LES3_TAXCH</name>
<dbReference type="EMBL" id="JAHRHJ020000004">
    <property type="protein sequence ID" value="KAH9318367.1"/>
    <property type="molecule type" value="Genomic_DNA"/>
</dbReference>
<keyword evidence="1" id="KW-0175">Coiled coil</keyword>
<protein>
    <submittedName>
        <fullName evidence="2">Uncharacterized protein</fullName>
    </submittedName>
</protein>
<comment type="caution">
    <text evidence="2">The sequence shown here is derived from an EMBL/GenBank/DDBJ whole genome shotgun (WGS) entry which is preliminary data.</text>
</comment>
<keyword evidence="3" id="KW-1185">Reference proteome</keyword>
<evidence type="ECO:0000256" key="1">
    <source>
        <dbReference type="SAM" id="Coils"/>
    </source>
</evidence>
<proteinExistence type="predicted"/>